<evidence type="ECO:0000256" key="1">
    <source>
        <dbReference type="ARBA" id="ARBA00004123"/>
    </source>
</evidence>
<organism evidence="5 6">
    <name type="scientific">Cyanidiococcus yangmingshanensis</name>
    <dbReference type="NCBI Taxonomy" id="2690220"/>
    <lineage>
        <taxon>Eukaryota</taxon>
        <taxon>Rhodophyta</taxon>
        <taxon>Bangiophyceae</taxon>
        <taxon>Cyanidiales</taxon>
        <taxon>Cyanidiaceae</taxon>
        <taxon>Cyanidiococcus</taxon>
    </lineage>
</organism>
<evidence type="ECO:0000256" key="2">
    <source>
        <dbReference type="ARBA" id="ARBA00023242"/>
    </source>
</evidence>
<comment type="caution">
    <text evidence="5">The sequence shown here is derived from an EMBL/GenBank/DDBJ whole genome shotgun (WGS) entry which is preliminary data.</text>
</comment>
<gene>
    <name evidence="5" type="ORF">F1559_003802</name>
</gene>
<keyword evidence="6" id="KW-1185">Reference proteome</keyword>
<dbReference type="Proteomes" id="UP000530660">
    <property type="component" value="Unassembled WGS sequence"/>
</dbReference>
<protein>
    <recommendedName>
        <fullName evidence="4">Rad21/Rec8-like protein N-terminal domain-containing protein</fullName>
    </recommendedName>
</protein>
<dbReference type="AlphaFoldDB" id="A0A7J7IGD8"/>
<accession>A0A7J7IGD8</accession>
<dbReference type="GO" id="GO:0003682">
    <property type="term" value="F:chromatin binding"/>
    <property type="evidence" value="ECO:0007669"/>
    <property type="project" value="TreeGrafter"/>
</dbReference>
<dbReference type="Pfam" id="PF04825">
    <property type="entry name" value="Rad21_Rec8_N"/>
    <property type="match status" value="1"/>
</dbReference>
<dbReference type="GO" id="GO:1990414">
    <property type="term" value="P:replication-born double-strand break repair via sister chromatid exchange"/>
    <property type="evidence" value="ECO:0007669"/>
    <property type="project" value="TreeGrafter"/>
</dbReference>
<evidence type="ECO:0000313" key="6">
    <source>
        <dbReference type="Proteomes" id="UP000530660"/>
    </source>
</evidence>
<feature type="domain" description="Rad21/Rec8-like protein N-terminal" evidence="4">
    <location>
        <begin position="1"/>
        <end position="90"/>
    </location>
</feature>
<comment type="subcellular location">
    <subcellularLocation>
        <location evidence="1">Nucleus</location>
    </subcellularLocation>
</comment>
<dbReference type="PANTHER" id="PTHR12585:SF69">
    <property type="entry name" value="FI11703P"/>
    <property type="match status" value="1"/>
</dbReference>
<dbReference type="GO" id="GO:0005634">
    <property type="term" value="C:nucleus"/>
    <property type="evidence" value="ECO:0007669"/>
    <property type="project" value="UniProtKB-SubCell"/>
</dbReference>
<dbReference type="OrthoDB" id="10071381at2759"/>
<reference evidence="5 6" key="1">
    <citation type="journal article" date="2020" name="J. Phycol.">
        <title>Comparative genome analysis reveals Cyanidiococcus gen. nov., a new extremophilic red algal genus sister to Cyanidioschyzon (Cyanidioschyzonaceae, Rhodophyta).</title>
        <authorList>
            <person name="Liu S.-L."/>
            <person name="Chiang Y.-R."/>
            <person name="Yoon H.S."/>
            <person name="Fu H.-Y."/>
        </authorList>
    </citation>
    <scope>NUCLEOTIDE SEQUENCE [LARGE SCALE GENOMIC DNA]</scope>
    <source>
        <strain evidence="5 6">THAL066</strain>
    </source>
</reference>
<dbReference type="PANTHER" id="PTHR12585">
    <property type="entry name" value="SCC1 / RAD21 FAMILY MEMBER"/>
    <property type="match status" value="1"/>
</dbReference>
<proteinExistence type="predicted"/>
<evidence type="ECO:0000313" key="5">
    <source>
        <dbReference type="EMBL" id="KAF6001587.1"/>
    </source>
</evidence>
<sequence length="760" mass="81816">MFYVENVLRRRGPLAKVWIAATLGTERIPRSFLLHVDVARICTELQNAIQVRVFSLRLQAFLLFGLARIYERQVVLVCAAAEEWYGRVRLHAPTRARPVRGRPRNADVVSSRDLGSNRVAGIDSRDRSHPFQSSDAAGGQRHLLLTDARARQRHTHGGVTWGLDPRSTTSSGSSCALATLSGLAGNADALWLLYLTETHVQDEENVISSWLRHALPLRTESPGILEPDRWMARVQTAASISQPRGTPYRVQNEDAITLPNPIPSSSAIGRSPMPIFDGQESYTPSEDTDHPSSMVPRRLLEALDAAGASCPPGGDIHATNGAPLPSDIDQTTPLSTTSSSKTTIVIPRPAHNCQERSTLGRERGRFREHLIPPPFLLDDGDALTIPPHRLRATMRSTRDLTHPRSRGRRTTAAGQGPQLDTRAFQSGFESCPQRQLHIVVRSLDADTSAWETAPTKTLIYQGLVHGLYAVAVARSCPVRAAYSALVQHRFDADIGSQTQAQGLVQDIAGGPWSRAHEPNTDTGADLGAGHLATPESAASVPEQVRAASAHGSFQVLHPDSQLPGAYSSAIRSVSSEGSGPIPRVAVPALLRSGSFTAEPSRSTGLRLPASPSNTDTPVQAPHFTEHPSCDAGYGKRGAQSPVGVPRPVLSPDRCRETIIRLATQARASDPAGSTSSSWIPFDKVLEVLTTTATAPSVTMLEAQPPGPQARGRHECRRACAATLFAASLKLATTGEVSVRQAEPYATLELRWNQSSSACAA</sequence>
<dbReference type="InterPro" id="IPR006910">
    <property type="entry name" value="Rad21_Rec8_N"/>
</dbReference>
<feature type="region of interest" description="Disordered" evidence="3">
    <location>
        <begin position="118"/>
        <end position="137"/>
    </location>
</feature>
<dbReference type="EMBL" id="VWRR01000014">
    <property type="protein sequence ID" value="KAF6001587.1"/>
    <property type="molecule type" value="Genomic_DNA"/>
</dbReference>
<name>A0A7J7IGD8_9RHOD</name>
<evidence type="ECO:0000256" key="3">
    <source>
        <dbReference type="SAM" id="MobiDB-lite"/>
    </source>
</evidence>
<dbReference type="GO" id="GO:0008278">
    <property type="term" value="C:cohesin complex"/>
    <property type="evidence" value="ECO:0007669"/>
    <property type="project" value="InterPro"/>
</dbReference>
<keyword evidence="2" id="KW-0539">Nucleus</keyword>
<dbReference type="InterPro" id="IPR039781">
    <property type="entry name" value="Rad21/Rec8-like"/>
</dbReference>
<feature type="region of interest" description="Disordered" evidence="3">
    <location>
        <begin position="595"/>
        <end position="617"/>
    </location>
</feature>
<evidence type="ECO:0000259" key="4">
    <source>
        <dbReference type="Pfam" id="PF04825"/>
    </source>
</evidence>
<dbReference type="GO" id="GO:0007062">
    <property type="term" value="P:sister chromatid cohesion"/>
    <property type="evidence" value="ECO:0007669"/>
    <property type="project" value="InterPro"/>
</dbReference>